<organism evidence="2 3">
    <name type="scientific">Nocardiopsis sediminis</name>
    <dbReference type="NCBI Taxonomy" id="1778267"/>
    <lineage>
        <taxon>Bacteria</taxon>
        <taxon>Bacillati</taxon>
        <taxon>Actinomycetota</taxon>
        <taxon>Actinomycetes</taxon>
        <taxon>Streptosporangiales</taxon>
        <taxon>Nocardiopsidaceae</taxon>
        <taxon>Nocardiopsis</taxon>
    </lineage>
</organism>
<sequence>MGYPQQPPYAAPPRKNRLWMVPVAAGLGVALLATTVWASTSMVSDLFGGPQPETVLPASAVVFAKVDLKPSGGQLANYAQFVGRLPDSMQDEIDPEADPAEEIVSAMVDELGVDMDYEQDFEPWLGRRFGVAGWPAADSAAAVSDGLAVAFALAVEDEDAATAALGQLEDEAGGFTFEVRDDFALLAPNDAALAELRGEVDNAPLADDDAFTQDMEVVGGDSIAAAWMNLDAAAGLASPELGQATDATGRVAIGLNIEAEYAELRGDMFDVSVDGVSLGDYATEDRGLELMGDLPDGTAMAVGVNGLDSIVQQVVDENPGDFGDVEAGMSELGLTYPDGLTQLLGTRTAVGLTDPQGLLSDFMDFGGTGPSSTPSMQLRALGADAAALEDIVEQSSTSSYETPPGVSTDGDAVVVSSGTSGTGRLGDDAVYQRTMQGMEDASAGVYMDLRPFAEEAGESGPEQWGSLGGSLTVNENDASILARWAPNGGG</sequence>
<protein>
    <recommendedName>
        <fullName evidence="4">DUF3352 domain-containing protein</fullName>
    </recommendedName>
</protein>
<proteinExistence type="predicted"/>
<dbReference type="RefSeq" id="WP_378533787.1">
    <property type="nucleotide sequence ID" value="NZ_JBHSBH010000009.1"/>
</dbReference>
<comment type="caution">
    <text evidence="2">The sequence shown here is derived from an EMBL/GenBank/DDBJ whole genome shotgun (WGS) entry which is preliminary data.</text>
</comment>
<dbReference type="Proteomes" id="UP001595847">
    <property type="component" value="Unassembled WGS sequence"/>
</dbReference>
<feature type="region of interest" description="Disordered" evidence="1">
    <location>
        <begin position="393"/>
        <end position="412"/>
    </location>
</feature>
<evidence type="ECO:0000256" key="1">
    <source>
        <dbReference type="SAM" id="MobiDB-lite"/>
    </source>
</evidence>
<name>A0ABV8FQY0_9ACTN</name>
<dbReference type="EMBL" id="JBHSBH010000009">
    <property type="protein sequence ID" value="MFC3997113.1"/>
    <property type="molecule type" value="Genomic_DNA"/>
</dbReference>
<gene>
    <name evidence="2" type="ORF">ACFOVU_14365</name>
</gene>
<evidence type="ECO:0000313" key="2">
    <source>
        <dbReference type="EMBL" id="MFC3997113.1"/>
    </source>
</evidence>
<reference evidence="3" key="1">
    <citation type="journal article" date="2019" name="Int. J. Syst. Evol. Microbiol.">
        <title>The Global Catalogue of Microorganisms (GCM) 10K type strain sequencing project: providing services to taxonomists for standard genome sequencing and annotation.</title>
        <authorList>
            <consortium name="The Broad Institute Genomics Platform"/>
            <consortium name="The Broad Institute Genome Sequencing Center for Infectious Disease"/>
            <person name="Wu L."/>
            <person name="Ma J."/>
        </authorList>
    </citation>
    <scope>NUCLEOTIDE SEQUENCE [LARGE SCALE GENOMIC DNA]</scope>
    <source>
        <strain evidence="3">TBRC 1826</strain>
    </source>
</reference>
<keyword evidence="3" id="KW-1185">Reference proteome</keyword>
<accession>A0ABV8FQY0</accession>
<evidence type="ECO:0000313" key="3">
    <source>
        <dbReference type="Proteomes" id="UP001595847"/>
    </source>
</evidence>
<evidence type="ECO:0008006" key="4">
    <source>
        <dbReference type="Google" id="ProtNLM"/>
    </source>
</evidence>